<dbReference type="STRING" id="414703.SAMN04488125_101499"/>
<dbReference type="PIRSF" id="PIRSF004681">
    <property type="entry name" value="UCP004681"/>
    <property type="match status" value="1"/>
</dbReference>
<dbReference type="RefSeq" id="WP_091941570.1">
    <property type="nucleotide sequence ID" value="NZ_FOSV01000001.1"/>
</dbReference>
<reference evidence="3" key="1">
    <citation type="submission" date="2016-10" db="EMBL/GenBank/DDBJ databases">
        <authorList>
            <person name="Varghese N."/>
            <person name="Submissions S."/>
        </authorList>
    </citation>
    <scope>NUCLEOTIDE SEQUENCE [LARGE SCALE GENOMIC DNA]</scope>
    <source>
        <strain evidence="3">CGMCC 1.6474</strain>
    </source>
</reference>
<accession>A0A1I3Z491</accession>
<evidence type="ECO:0000313" key="2">
    <source>
        <dbReference type="EMBL" id="SFK38877.1"/>
    </source>
</evidence>
<dbReference type="EMBL" id="FOSV01000001">
    <property type="protein sequence ID" value="SFK38877.1"/>
    <property type="molecule type" value="Genomic_DNA"/>
</dbReference>
<protein>
    <submittedName>
        <fullName evidence="2">Secondary thiamine-phosphate synthase enzyme</fullName>
    </submittedName>
</protein>
<sequence length="156" mass="16904">MRQSGRIGPLEGFSAGEVTRQASATVTVTTPGQGFSEITETVAAFVERSGIRQGVLSVFCRHTSASLTIQENADPDVRTDLMTALDGLAPRHGHYVHGMEGPDDMPAHIRTMLTDSGLTIPLRDGRLALGTWQGIYLIEHRDRSHRREIVLSAIGA</sequence>
<dbReference type="InterPro" id="IPR035917">
    <property type="entry name" value="YjbQ-like_sf"/>
</dbReference>
<dbReference type="InterPro" id="IPR001602">
    <property type="entry name" value="UPF0047_YjbQ-like"/>
</dbReference>
<dbReference type="SUPFAM" id="SSF111038">
    <property type="entry name" value="YjbQ-like"/>
    <property type="match status" value="1"/>
</dbReference>
<evidence type="ECO:0000313" key="3">
    <source>
        <dbReference type="Proteomes" id="UP000198804"/>
    </source>
</evidence>
<gene>
    <name evidence="2" type="ORF">SAMN04488125_101499</name>
</gene>
<dbReference type="OrthoDB" id="9801725at2"/>
<dbReference type="PANTHER" id="PTHR30615">
    <property type="entry name" value="UNCHARACTERIZED PROTEIN YJBQ-RELATED"/>
    <property type="match status" value="1"/>
</dbReference>
<organism evidence="2 3">
    <name type="scientific">Methylorubrum salsuginis</name>
    <dbReference type="NCBI Taxonomy" id="414703"/>
    <lineage>
        <taxon>Bacteria</taxon>
        <taxon>Pseudomonadati</taxon>
        <taxon>Pseudomonadota</taxon>
        <taxon>Alphaproteobacteria</taxon>
        <taxon>Hyphomicrobiales</taxon>
        <taxon>Methylobacteriaceae</taxon>
        <taxon>Methylorubrum</taxon>
    </lineage>
</organism>
<keyword evidence="3" id="KW-1185">Reference proteome</keyword>
<dbReference type="PANTHER" id="PTHR30615:SF8">
    <property type="entry name" value="UPF0047 PROTEIN C4A8.02C"/>
    <property type="match status" value="1"/>
</dbReference>
<comment type="similarity">
    <text evidence="1">Belongs to the UPF0047 family.</text>
</comment>
<proteinExistence type="inferred from homology"/>
<dbReference type="Gene3D" id="2.60.120.460">
    <property type="entry name" value="YjbQ-like"/>
    <property type="match status" value="1"/>
</dbReference>
<dbReference type="NCBIfam" id="TIGR00149">
    <property type="entry name" value="TIGR00149_YjbQ"/>
    <property type="match status" value="1"/>
</dbReference>
<dbReference type="Pfam" id="PF01894">
    <property type="entry name" value="YjbQ"/>
    <property type="match status" value="1"/>
</dbReference>
<dbReference type="Proteomes" id="UP000198804">
    <property type="component" value="Unassembled WGS sequence"/>
</dbReference>
<name>A0A1I3Z491_9HYPH</name>
<dbReference type="AlphaFoldDB" id="A0A1I3Z491"/>
<evidence type="ECO:0000256" key="1">
    <source>
        <dbReference type="ARBA" id="ARBA00005534"/>
    </source>
</evidence>